<dbReference type="EMBL" id="DTDV01000007">
    <property type="protein sequence ID" value="HGK23408.1"/>
    <property type="molecule type" value="Genomic_DNA"/>
</dbReference>
<dbReference type="InterPro" id="IPR022414">
    <property type="entry name" value="ATP-guanido_PTrfase_cat"/>
</dbReference>
<reference evidence="7" key="1">
    <citation type="journal article" date="2020" name="mSystems">
        <title>Genome- and Community-Level Interaction Insights into Carbon Utilization and Element Cycling Functions of Hydrothermarchaeota in Hydrothermal Sediment.</title>
        <authorList>
            <person name="Zhou Z."/>
            <person name="Liu Y."/>
            <person name="Xu W."/>
            <person name="Pan J."/>
            <person name="Luo Z.H."/>
            <person name="Li M."/>
        </authorList>
    </citation>
    <scope>NUCLEOTIDE SEQUENCE [LARGE SCALE GENOMIC DNA]</scope>
    <source>
        <strain evidence="7">SpSt-70</strain>
    </source>
</reference>
<dbReference type="GO" id="GO:0004111">
    <property type="term" value="F:creatine kinase activity"/>
    <property type="evidence" value="ECO:0007669"/>
    <property type="project" value="InterPro"/>
</dbReference>
<evidence type="ECO:0000313" key="7">
    <source>
        <dbReference type="EMBL" id="HGK23408.1"/>
    </source>
</evidence>
<evidence type="ECO:0000256" key="3">
    <source>
        <dbReference type="ARBA" id="ARBA00022777"/>
    </source>
</evidence>
<dbReference type="GO" id="GO:0005615">
    <property type="term" value="C:extracellular space"/>
    <property type="evidence" value="ECO:0007669"/>
    <property type="project" value="TreeGrafter"/>
</dbReference>
<evidence type="ECO:0000256" key="4">
    <source>
        <dbReference type="ARBA" id="ARBA00022840"/>
    </source>
</evidence>
<dbReference type="InterPro" id="IPR014746">
    <property type="entry name" value="Gln_synth/guanido_kin_cat_dom"/>
</dbReference>
<dbReference type="InterPro" id="IPR023660">
    <property type="entry name" value="Arg_Kinase"/>
</dbReference>
<evidence type="ECO:0000256" key="2">
    <source>
        <dbReference type="ARBA" id="ARBA00022741"/>
    </source>
</evidence>
<dbReference type="CDD" id="cd07930">
    <property type="entry name" value="bacterial_phosphagen_kinase"/>
    <property type="match status" value="1"/>
</dbReference>
<dbReference type="RefSeq" id="WP_012548738.1">
    <property type="nucleotide sequence ID" value="NZ_VTFL01000004.1"/>
</dbReference>
<dbReference type="SUPFAM" id="SSF55931">
    <property type="entry name" value="Glutamine synthetase/guanido kinase"/>
    <property type="match status" value="1"/>
</dbReference>
<keyword evidence="2 5" id="KW-0547">Nucleotide-binding</keyword>
<dbReference type="Gene3D" id="3.30.590.10">
    <property type="entry name" value="Glutamine synthetase/guanido kinase, catalytic domain"/>
    <property type="match status" value="1"/>
</dbReference>
<name>A0A7V3ZI32_DICTH</name>
<evidence type="ECO:0000256" key="5">
    <source>
        <dbReference type="PROSITE-ProRule" id="PRU00843"/>
    </source>
</evidence>
<feature type="binding site" evidence="5">
    <location>
        <position position="122"/>
    </location>
    <ligand>
        <name>ATP</name>
        <dbReference type="ChEBI" id="CHEBI:30616"/>
    </ligand>
</feature>
<dbReference type="OMA" id="WGYLTSC"/>
<dbReference type="GO" id="GO:0046314">
    <property type="term" value="P:phosphocreatine biosynthetic process"/>
    <property type="evidence" value="ECO:0007669"/>
    <property type="project" value="InterPro"/>
</dbReference>
<dbReference type="GO" id="GO:0005524">
    <property type="term" value="F:ATP binding"/>
    <property type="evidence" value="ECO:0007669"/>
    <property type="project" value="UniProtKB-UniRule"/>
</dbReference>
<feature type="binding site" evidence="5">
    <location>
        <begin position="173"/>
        <end position="177"/>
    </location>
    <ligand>
        <name>ATP</name>
        <dbReference type="ChEBI" id="CHEBI:30616"/>
    </ligand>
</feature>
<accession>A0A7V3ZI32</accession>
<evidence type="ECO:0000256" key="1">
    <source>
        <dbReference type="ARBA" id="ARBA00022679"/>
    </source>
</evidence>
<feature type="binding site" evidence="5">
    <location>
        <begin position="204"/>
        <end position="209"/>
    </location>
    <ligand>
        <name>ATP</name>
        <dbReference type="ChEBI" id="CHEBI:30616"/>
    </ligand>
</feature>
<feature type="binding site" evidence="5">
    <location>
        <begin position="25"/>
        <end position="29"/>
    </location>
    <ligand>
        <name>ATP</name>
        <dbReference type="ChEBI" id="CHEBI:30616"/>
    </ligand>
</feature>
<comment type="caution">
    <text evidence="7">The sequence shown here is derived from an EMBL/GenBank/DDBJ whole genome shotgun (WGS) entry which is preliminary data.</text>
</comment>
<gene>
    <name evidence="7" type="ORF">ENU78_02990</name>
</gene>
<sequence>MREFYYKYLKWLGEDKDNNREVVVSTRIRIARNLEDFVFPSQLLESQRKRILNKVEWVYKNETRFSEYDFLKLEKLPNIVLDALVEKHLISSDHLENIRGAGLLVDKSGKLSVMINEEDHFRLQVLSSGLELKESWKKLLSLEEIFSDYFKFAFDDKFGYLTSCITNLGCGVRISFVVHLPALTYSGKIKDFLKKLRSNKILIRGIYGERSKPIAGFYQITSRSSLGIAEEELIEKMEKVARKIIDEEVIVREFLFREKRRYVEDIVARAYGILSNARYLNSLEAINLLSDLRFGIYFKMLDISMKVLDLLMILILPGHLQTKYGRGMDPEERDGVRADLLRVFLKNYKINQGGVI</sequence>
<dbReference type="PANTHER" id="PTHR11547">
    <property type="entry name" value="ARGININE OR CREATINE KINASE"/>
    <property type="match status" value="1"/>
</dbReference>
<dbReference type="PROSITE" id="PS51510">
    <property type="entry name" value="PHOSPHAGEN_KINASE_C"/>
    <property type="match status" value="1"/>
</dbReference>
<proteinExistence type="inferred from homology"/>
<dbReference type="InterPro" id="IPR000749">
    <property type="entry name" value="ATP-guanido_PTrfase"/>
</dbReference>
<feature type="binding site" evidence="5">
    <location>
        <position position="88"/>
    </location>
    <ligand>
        <name>ATP</name>
        <dbReference type="ChEBI" id="CHEBI:30616"/>
    </ligand>
</feature>
<keyword evidence="4 5" id="KW-0067">ATP-binding</keyword>
<protein>
    <submittedName>
        <fullName evidence="7">ATP--guanido phosphotransferase</fullName>
    </submittedName>
</protein>
<dbReference type="PANTHER" id="PTHR11547:SF38">
    <property type="entry name" value="ARGININE KINASE 1-RELATED"/>
    <property type="match status" value="1"/>
</dbReference>
<dbReference type="Pfam" id="PF00217">
    <property type="entry name" value="ATP-gua_Ptrans"/>
    <property type="match status" value="1"/>
</dbReference>
<organism evidence="7">
    <name type="scientific">Dictyoglomus thermophilum</name>
    <dbReference type="NCBI Taxonomy" id="14"/>
    <lineage>
        <taxon>Bacteria</taxon>
        <taxon>Pseudomonadati</taxon>
        <taxon>Dictyoglomota</taxon>
        <taxon>Dictyoglomia</taxon>
        <taxon>Dictyoglomales</taxon>
        <taxon>Dictyoglomaceae</taxon>
        <taxon>Dictyoglomus</taxon>
    </lineage>
</organism>
<keyword evidence="1 5" id="KW-0808">Transferase</keyword>
<comment type="similarity">
    <text evidence="5">Belongs to the ATP:guanido phosphotransferase family.</text>
</comment>
<dbReference type="AlphaFoldDB" id="A0A7V3ZI32"/>
<evidence type="ECO:0000259" key="6">
    <source>
        <dbReference type="PROSITE" id="PS51510"/>
    </source>
</evidence>
<feature type="domain" description="Phosphagen kinase C-terminal" evidence="6">
    <location>
        <begin position="22"/>
        <end position="251"/>
    </location>
</feature>
<keyword evidence="3 5" id="KW-0418">Kinase</keyword>